<dbReference type="EMBL" id="PEJP01000046">
    <property type="protein sequence ID" value="RYO48949.1"/>
    <property type="molecule type" value="Genomic_DNA"/>
</dbReference>
<dbReference type="Proteomes" id="UP000293823">
    <property type="component" value="Unassembled WGS sequence"/>
</dbReference>
<evidence type="ECO:0008006" key="3">
    <source>
        <dbReference type="Google" id="ProtNLM"/>
    </source>
</evidence>
<gene>
    <name evidence="1" type="ORF">AA0113_g9783</name>
</gene>
<dbReference type="AlphaFoldDB" id="A0A4Q4QYQ9"/>
<name>A0A4Q4QYQ9_9PLEO</name>
<keyword evidence="2" id="KW-1185">Reference proteome</keyword>
<protein>
    <recommendedName>
        <fullName evidence="3">Fungal N-terminal domain-containing protein</fullName>
    </recommendedName>
</protein>
<organism evidence="1 2">
    <name type="scientific">Alternaria arborescens</name>
    <dbReference type="NCBI Taxonomy" id="156630"/>
    <lineage>
        <taxon>Eukaryota</taxon>
        <taxon>Fungi</taxon>
        <taxon>Dikarya</taxon>
        <taxon>Ascomycota</taxon>
        <taxon>Pezizomycotina</taxon>
        <taxon>Dothideomycetes</taxon>
        <taxon>Pleosporomycetidae</taxon>
        <taxon>Pleosporales</taxon>
        <taxon>Pleosporineae</taxon>
        <taxon>Pleosporaceae</taxon>
        <taxon>Alternaria</taxon>
        <taxon>Alternaria sect. Alternaria</taxon>
    </lineage>
</organism>
<accession>A0A4Q4QYQ9</accession>
<evidence type="ECO:0000313" key="2">
    <source>
        <dbReference type="Proteomes" id="UP000293823"/>
    </source>
</evidence>
<dbReference type="OrthoDB" id="3798215at2759"/>
<comment type="caution">
    <text evidence="1">The sequence shown here is derived from an EMBL/GenBank/DDBJ whole genome shotgun (WGS) entry which is preliminary data.</text>
</comment>
<reference evidence="2" key="1">
    <citation type="journal article" date="2019" name="bioRxiv">
        <title>Genomics, evolutionary history and diagnostics of the Alternaria alternata species group including apple and Asian pear pathotypes.</title>
        <authorList>
            <person name="Armitage A.D."/>
            <person name="Cockerton H.M."/>
            <person name="Sreenivasaprasad S."/>
            <person name="Woodhall J.W."/>
            <person name="Lane C.R."/>
            <person name="Harrison R.J."/>
            <person name="Clarkson J.P."/>
        </authorList>
    </citation>
    <scope>NUCLEOTIDE SEQUENCE [LARGE SCALE GENOMIC DNA]</scope>
    <source>
        <strain evidence="2">RGR 97.0016</strain>
    </source>
</reference>
<sequence length="390" mass="43200">MDPFSISLGVLPLIHLTGKTVIELKKFQNGATEAKDNINAMLADLKLLETVLNTIKDGLEDLDSRAPLTGHIGEHWVSLKTNLDDRCDSLKRLEALLVSTNKDVRWMSSTRRAIRLKDANDQIGMYRQSIQDYKDVLQLSLQSVMFSQQRTIARDVTELLEKSRDLYEYFSRQDTNNASASHLKHCVRTAATVVASASTVVGDDFVEECGDGSDIVSEFGWKVNGLAPNKLMSEWLASLQDEPDVSLDHLTRLPDLSTGVADSPLASQHTIMLGSPMTHSLISDNAQQEITSGDGHAQSPLESSSMRKAETEELGDMIIQNSMPGEDKIMVDENRVSEEVCSEVKRVWTFVGDGKCGKTWFINSAIKGPYGSFPEVRDTEALIPLLRTKL</sequence>
<proteinExistence type="predicted"/>
<evidence type="ECO:0000313" key="1">
    <source>
        <dbReference type="EMBL" id="RYO48949.1"/>
    </source>
</evidence>